<dbReference type="GeneID" id="54286620"/>
<organism evidence="1 2">
    <name type="scientific">Aaosphaeria arxii CBS 175.79</name>
    <dbReference type="NCBI Taxonomy" id="1450172"/>
    <lineage>
        <taxon>Eukaryota</taxon>
        <taxon>Fungi</taxon>
        <taxon>Dikarya</taxon>
        <taxon>Ascomycota</taxon>
        <taxon>Pezizomycotina</taxon>
        <taxon>Dothideomycetes</taxon>
        <taxon>Pleosporomycetidae</taxon>
        <taxon>Pleosporales</taxon>
        <taxon>Pleosporales incertae sedis</taxon>
        <taxon>Aaosphaeria</taxon>
    </lineage>
</organism>
<evidence type="ECO:0000313" key="2">
    <source>
        <dbReference type="Proteomes" id="UP000799778"/>
    </source>
</evidence>
<dbReference type="EMBL" id="ML978076">
    <property type="protein sequence ID" value="KAF2010284.1"/>
    <property type="molecule type" value="Genomic_DNA"/>
</dbReference>
<accession>A0A6A5XBX2</accession>
<proteinExistence type="predicted"/>
<reference evidence="1" key="1">
    <citation type="journal article" date="2020" name="Stud. Mycol.">
        <title>101 Dothideomycetes genomes: a test case for predicting lifestyles and emergence of pathogens.</title>
        <authorList>
            <person name="Haridas S."/>
            <person name="Albert R."/>
            <person name="Binder M."/>
            <person name="Bloem J."/>
            <person name="Labutti K."/>
            <person name="Salamov A."/>
            <person name="Andreopoulos B."/>
            <person name="Baker S."/>
            <person name="Barry K."/>
            <person name="Bills G."/>
            <person name="Bluhm B."/>
            <person name="Cannon C."/>
            <person name="Castanera R."/>
            <person name="Culley D."/>
            <person name="Daum C."/>
            <person name="Ezra D."/>
            <person name="Gonzalez J."/>
            <person name="Henrissat B."/>
            <person name="Kuo A."/>
            <person name="Liang C."/>
            <person name="Lipzen A."/>
            <person name="Lutzoni F."/>
            <person name="Magnuson J."/>
            <person name="Mondo S."/>
            <person name="Nolan M."/>
            <person name="Ohm R."/>
            <person name="Pangilinan J."/>
            <person name="Park H.-J."/>
            <person name="Ramirez L."/>
            <person name="Alfaro M."/>
            <person name="Sun H."/>
            <person name="Tritt A."/>
            <person name="Yoshinaga Y."/>
            <person name="Zwiers L.-H."/>
            <person name="Turgeon B."/>
            <person name="Goodwin S."/>
            <person name="Spatafora J."/>
            <person name="Crous P."/>
            <person name="Grigoriev I."/>
        </authorList>
    </citation>
    <scope>NUCLEOTIDE SEQUENCE</scope>
    <source>
        <strain evidence="1">CBS 175.79</strain>
    </source>
</reference>
<protein>
    <submittedName>
        <fullName evidence="1">Uncharacterized protein</fullName>
    </submittedName>
</protein>
<gene>
    <name evidence="1" type="ORF">BU24DRAFT_427414</name>
</gene>
<sequence length="56" mass="6792">MSQNTKRSKINHEEGRNVLVCRPWEMSHRRERWVIYYEGGDLLTNDGTLYCKIIFF</sequence>
<keyword evidence="2" id="KW-1185">Reference proteome</keyword>
<dbReference type="Proteomes" id="UP000799778">
    <property type="component" value="Unassembled WGS sequence"/>
</dbReference>
<evidence type="ECO:0000313" key="1">
    <source>
        <dbReference type="EMBL" id="KAF2010284.1"/>
    </source>
</evidence>
<name>A0A6A5XBX2_9PLEO</name>
<dbReference type="RefSeq" id="XP_033378623.1">
    <property type="nucleotide sequence ID" value="XM_033529223.1"/>
</dbReference>
<dbReference type="AlphaFoldDB" id="A0A6A5XBX2"/>